<dbReference type="Proteomes" id="UP000733611">
    <property type="component" value="Unassembled WGS sequence"/>
</dbReference>
<evidence type="ECO:0008006" key="4">
    <source>
        <dbReference type="Google" id="ProtNLM"/>
    </source>
</evidence>
<proteinExistence type="predicted"/>
<feature type="compositionally biased region" description="Low complexity" evidence="1">
    <location>
        <begin position="150"/>
        <end position="168"/>
    </location>
</feature>
<accession>A0A948X218</accession>
<dbReference type="SUPFAM" id="SSF52540">
    <property type="entry name" value="P-loop containing nucleoside triphosphate hydrolases"/>
    <property type="match status" value="1"/>
</dbReference>
<dbReference type="EMBL" id="JAHLFE010000187">
    <property type="protein sequence ID" value="MBU3845006.1"/>
    <property type="molecule type" value="Genomic_DNA"/>
</dbReference>
<name>A0A948X218_9GAMM</name>
<protein>
    <recommendedName>
        <fullName evidence="4">DNA helicase</fullName>
    </recommendedName>
</protein>
<dbReference type="InterPro" id="IPR027417">
    <property type="entry name" value="P-loop_NTPase"/>
</dbReference>
<reference evidence="2" key="2">
    <citation type="submission" date="2021-04" db="EMBL/GenBank/DDBJ databases">
        <authorList>
            <person name="Gilroy R."/>
        </authorList>
    </citation>
    <scope>NUCLEOTIDE SEQUENCE</scope>
    <source>
        <strain evidence="2">378</strain>
    </source>
</reference>
<dbReference type="AlphaFoldDB" id="A0A948X218"/>
<reference evidence="2" key="1">
    <citation type="journal article" date="2021" name="PeerJ">
        <title>Extensive microbial diversity within the chicken gut microbiome revealed by metagenomics and culture.</title>
        <authorList>
            <person name="Gilroy R."/>
            <person name="Ravi A."/>
            <person name="Getino M."/>
            <person name="Pursley I."/>
            <person name="Horton D.L."/>
            <person name="Alikhan N.F."/>
            <person name="Baker D."/>
            <person name="Gharbi K."/>
            <person name="Hall N."/>
            <person name="Watson M."/>
            <person name="Adriaenssens E.M."/>
            <person name="Foster-Nyarko E."/>
            <person name="Jarju S."/>
            <person name="Secka A."/>
            <person name="Antonio M."/>
            <person name="Oren A."/>
            <person name="Chaudhuri R.R."/>
            <person name="La Ragione R."/>
            <person name="Hildebrand F."/>
            <person name="Pallen M.J."/>
        </authorList>
    </citation>
    <scope>NUCLEOTIDE SEQUENCE</scope>
    <source>
        <strain evidence="2">378</strain>
    </source>
</reference>
<gene>
    <name evidence="2" type="ORF">H9847_09145</name>
</gene>
<dbReference type="Gene3D" id="3.40.50.300">
    <property type="entry name" value="P-loop containing nucleotide triphosphate hydrolases"/>
    <property type="match status" value="1"/>
</dbReference>
<feature type="region of interest" description="Disordered" evidence="1">
    <location>
        <begin position="147"/>
        <end position="168"/>
    </location>
</feature>
<evidence type="ECO:0000256" key="1">
    <source>
        <dbReference type="SAM" id="MobiDB-lite"/>
    </source>
</evidence>
<sequence>MTSTSHLKQSLLNRALDEATCYGVPFYDVQRRSERSINSLLLQVQQEMQGVLRTAELNTQRILSEVFSSVSPEALQEYKLWIRRHAFDLGKVPAKWQELTQQFIECSRKEWPLTPENISAWLHQQPWPDNATTTQWQELQRAYKDSSCQDSTTTTTASDDSADTTASSASPTYFAHSAVSAKSTQPLSQKLTQPPRDKLLADTVELMDKVLLWQHLLRLSVCNIIDPYQKAQNEFVFLALQLQPQLWGELSFADDNDYLLEPATAEQTGVADDGTGAGAGSACKKAGNYTVPQVHEATPRHNTPQSLSSAAGKATVIPTGHDALDALIGGYPVGGVCILASLPQIDQTAFALDATCHALQQGLHVAYYGCRLFVDDLLIRFLRYLGDYSEAEYYHTVPIIRRQMLFNQFLEWQEPKEHGPQLRLHCLGEKHSLVDRMHDLAFPIAIEHIEDNLTHCATHSRAVDLVIVDCLQELENTDCDHDSWLLRQEDSMRRLCAVCSKYQCAALVLSQVEPPPIALPLAAASHATNAATATLASAPAAPLATTNYTSLLSANGAGSNSKSLFLPDLYDQTEDPVIVHSAQSTLFLCQEYSNHCGALDTGKGTAIGSGQSLQSEPLTSLYVRSAQHHGHSRGQRLLCHVSAGARFKLLGEDGPTVSASREQ</sequence>
<evidence type="ECO:0000313" key="2">
    <source>
        <dbReference type="EMBL" id="MBU3845006.1"/>
    </source>
</evidence>
<comment type="caution">
    <text evidence="2">The sequence shown here is derived from an EMBL/GenBank/DDBJ whole genome shotgun (WGS) entry which is preliminary data.</text>
</comment>
<evidence type="ECO:0000313" key="3">
    <source>
        <dbReference type="Proteomes" id="UP000733611"/>
    </source>
</evidence>
<organism evidence="2 3">
    <name type="scientific">Candidatus Anaerobiospirillum pullicola</name>
    <dbReference type="NCBI Taxonomy" id="2838451"/>
    <lineage>
        <taxon>Bacteria</taxon>
        <taxon>Pseudomonadati</taxon>
        <taxon>Pseudomonadota</taxon>
        <taxon>Gammaproteobacteria</taxon>
        <taxon>Aeromonadales</taxon>
        <taxon>Succinivibrionaceae</taxon>
        <taxon>Anaerobiospirillum</taxon>
    </lineage>
</organism>